<proteinExistence type="predicted"/>
<evidence type="ECO:0000313" key="1">
    <source>
        <dbReference type="EMBL" id="MCP1673262.1"/>
    </source>
</evidence>
<name>A0AAE3G0R1_9GAMM</name>
<dbReference type="PANTHER" id="PTHR48100:SF1">
    <property type="entry name" value="HISTIDINE PHOSPHATASE FAMILY PROTEIN-RELATED"/>
    <property type="match status" value="1"/>
</dbReference>
<dbReference type="EC" id="3.1.3.73" evidence="1"/>
<dbReference type="EMBL" id="JALJXV010000001">
    <property type="protein sequence ID" value="MCP1673262.1"/>
    <property type="molecule type" value="Genomic_DNA"/>
</dbReference>
<sequence length="201" mass="22312">MAAHETTWLDLLRHGEPAGGLRFRGHRDDPLTELGWQQLRDAVGSGRWDCIVTSDLRRCHAFATVLAEEHGTPLHVDSRFRELDFGDWEGVAPDDIPDQAALRAFWERPEDNPPPGGESMTHLLQRVGQGLEDWLERAGGQRILVVCHAGVIRAALAASLSIALADVMRSFQVPYACRSRLRIDRGPGSDFRCLTAHGAFD</sequence>
<dbReference type="InterPro" id="IPR050275">
    <property type="entry name" value="PGM_Phosphatase"/>
</dbReference>
<keyword evidence="2" id="KW-1185">Reference proteome</keyword>
<protein>
    <submittedName>
        <fullName evidence="1">Alpha-ribazole phosphatase</fullName>
        <ecNumber evidence="1">3.1.3.73</ecNumber>
    </submittedName>
</protein>
<gene>
    <name evidence="1" type="ORF">J2T57_000354</name>
</gene>
<dbReference type="GO" id="GO:0005737">
    <property type="term" value="C:cytoplasm"/>
    <property type="evidence" value="ECO:0007669"/>
    <property type="project" value="TreeGrafter"/>
</dbReference>
<keyword evidence="1" id="KW-0378">Hydrolase</keyword>
<dbReference type="GO" id="GO:0043755">
    <property type="term" value="F:alpha-ribazole phosphatase activity"/>
    <property type="evidence" value="ECO:0007669"/>
    <property type="project" value="UniProtKB-EC"/>
</dbReference>
<dbReference type="AlphaFoldDB" id="A0AAE3G0R1"/>
<dbReference type="InterPro" id="IPR029033">
    <property type="entry name" value="His_PPase_superfam"/>
</dbReference>
<dbReference type="CDD" id="cd07067">
    <property type="entry name" value="HP_PGM_like"/>
    <property type="match status" value="1"/>
</dbReference>
<dbReference type="Pfam" id="PF00300">
    <property type="entry name" value="His_Phos_1"/>
    <property type="match status" value="1"/>
</dbReference>
<dbReference type="Proteomes" id="UP001205843">
    <property type="component" value="Unassembled WGS sequence"/>
</dbReference>
<organism evidence="1 2">
    <name type="scientific">Natronocella acetinitrilica</name>
    <dbReference type="NCBI Taxonomy" id="414046"/>
    <lineage>
        <taxon>Bacteria</taxon>
        <taxon>Pseudomonadati</taxon>
        <taxon>Pseudomonadota</taxon>
        <taxon>Gammaproteobacteria</taxon>
        <taxon>Chromatiales</taxon>
        <taxon>Ectothiorhodospiraceae</taxon>
        <taxon>Natronocella</taxon>
    </lineage>
</organism>
<accession>A0AAE3G0R1</accession>
<dbReference type="SUPFAM" id="SSF53254">
    <property type="entry name" value="Phosphoglycerate mutase-like"/>
    <property type="match status" value="1"/>
</dbReference>
<dbReference type="InterPro" id="IPR013078">
    <property type="entry name" value="His_Pase_superF_clade-1"/>
</dbReference>
<dbReference type="RefSeq" id="WP_253473316.1">
    <property type="nucleotide sequence ID" value="NZ_JALJXV010000001.1"/>
</dbReference>
<reference evidence="1" key="1">
    <citation type="submission" date="2022-03" db="EMBL/GenBank/DDBJ databases">
        <title>Genomic Encyclopedia of Type Strains, Phase III (KMG-III): the genomes of soil and plant-associated and newly described type strains.</title>
        <authorList>
            <person name="Whitman W."/>
        </authorList>
    </citation>
    <scope>NUCLEOTIDE SEQUENCE</scope>
    <source>
        <strain evidence="1">ANL 6-2</strain>
    </source>
</reference>
<dbReference type="PANTHER" id="PTHR48100">
    <property type="entry name" value="BROAD-SPECIFICITY PHOSPHATASE YOR283W-RELATED"/>
    <property type="match status" value="1"/>
</dbReference>
<dbReference type="Gene3D" id="3.40.50.1240">
    <property type="entry name" value="Phosphoglycerate mutase-like"/>
    <property type="match status" value="1"/>
</dbReference>
<dbReference type="SMART" id="SM00855">
    <property type="entry name" value="PGAM"/>
    <property type="match status" value="1"/>
</dbReference>
<evidence type="ECO:0000313" key="2">
    <source>
        <dbReference type="Proteomes" id="UP001205843"/>
    </source>
</evidence>
<comment type="caution">
    <text evidence="1">The sequence shown here is derived from an EMBL/GenBank/DDBJ whole genome shotgun (WGS) entry which is preliminary data.</text>
</comment>